<proteinExistence type="predicted"/>
<gene>
    <name evidence="1" type="ORF">J3D65DRAFT_642548</name>
</gene>
<dbReference type="RefSeq" id="XP_066650057.1">
    <property type="nucleotide sequence ID" value="XM_066802002.1"/>
</dbReference>
<evidence type="ECO:0000313" key="1">
    <source>
        <dbReference type="EMBL" id="KAK7529607.1"/>
    </source>
</evidence>
<name>A0ABR1L7H1_9PEZI</name>
<dbReference type="GeneID" id="92034908"/>
<sequence length="224" mass="24733">MYCHSSSHIFAKGQPMHACTLAQVRQTDSRFSRCPLPACAATNNTMLILILIPTLTLTGSDLPCPDAAAEASTYVHTHIHPPTHLRTYIHAQEEAYASAQRQGKARQPCQLPTGYTKAAGMHTCRQLGVLRTSKPCVHMWSTEGPTFFSISISGHYARMRACTVLPGRPGQNSAALRLSTHRRLLLVPIHTHVEGKEAFVSVCACYTLRTPAITNMDRCCWCWC</sequence>
<reference evidence="1 2" key="1">
    <citation type="submission" date="2024-04" db="EMBL/GenBank/DDBJ databases">
        <title>Phyllosticta paracitricarpa is synonymous to the EU quarantine fungus P. citricarpa based on phylogenomic analyses.</title>
        <authorList>
            <consortium name="Lawrence Berkeley National Laboratory"/>
            <person name="Van ingen-buijs V.A."/>
            <person name="Van westerhoven A.C."/>
            <person name="Haridas S."/>
            <person name="Skiadas P."/>
            <person name="Martin F."/>
            <person name="Groenewald J.Z."/>
            <person name="Crous P.W."/>
            <person name="Seidl M.F."/>
        </authorList>
    </citation>
    <scope>NUCLEOTIDE SEQUENCE [LARGE SCALE GENOMIC DNA]</scope>
    <source>
        <strain evidence="1 2">CPC 17464</strain>
    </source>
</reference>
<protein>
    <submittedName>
        <fullName evidence="1">Uncharacterized protein</fullName>
    </submittedName>
</protein>
<dbReference type="EMBL" id="JBBPEH010000016">
    <property type="protein sequence ID" value="KAK7529607.1"/>
    <property type="molecule type" value="Genomic_DNA"/>
</dbReference>
<accession>A0ABR1L7H1</accession>
<comment type="caution">
    <text evidence="1">The sequence shown here is derived from an EMBL/GenBank/DDBJ whole genome shotgun (WGS) entry which is preliminary data.</text>
</comment>
<keyword evidence="2" id="KW-1185">Reference proteome</keyword>
<evidence type="ECO:0000313" key="2">
    <source>
        <dbReference type="Proteomes" id="UP001360953"/>
    </source>
</evidence>
<dbReference type="Proteomes" id="UP001360953">
    <property type="component" value="Unassembled WGS sequence"/>
</dbReference>
<organism evidence="1 2">
    <name type="scientific">Phyllosticta citribraziliensis</name>
    <dbReference type="NCBI Taxonomy" id="989973"/>
    <lineage>
        <taxon>Eukaryota</taxon>
        <taxon>Fungi</taxon>
        <taxon>Dikarya</taxon>
        <taxon>Ascomycota</taxon>
        <taxon>Pezizomycotina</taxon>
        <taxon>Dothideomycetes</taxon>
        <taxon>Dothideomycetes incertae sedis</taxon>
        <taxon>Botryosphaeriales</taxon>
        <taxon>Phyllostictaceae</taxon>
        <taxon>Phyllosticta</taxon>
    </lineage>
</organism>